<feature type="domain" description="HTH crp-type" evidence="5">
    <location>
        <begin position="148"/>
        <end position="213"/>
    </location>
</feature>
<evidence type="ECO:0000256" key="3">
    <source>
        <dbReference type="ARBA" id="ARBA00023163"/>
    </source>
</evidence>
<dbReference type="PROSITE" id="PS51063">
    <property type="entry name" value="HTH_CRP_2"/>
    <property type="match status" value="1"/>
</dbReference>
<dbReference type="Pfam" id="PF13545">
    <property type="entry name" value="HTH_Crp_2"/>
    <property type="match status" value="1"/>
</dbReference>
<evidence type="ECO:0000259" key="4">
    <source>
        <dbReference type="PROSITE" id="PS50042"/>
    </source>
</evidence>
<dbReference type="InterPro" id="IPR018490">
    <property type="entry name" value="cNMP-bd_dom_sf"/>
</dbReference>
<keyword evidence="1" id="KW-0805">Transcription regulation</keyword>
<accession>A0A934K5D0</accession>
<comment type="caution">
    <text evidence="6">The sequence shown here is derived from an EMBL/GenBank/DDBJ whole genome shotgun (WGS) entry which is preliminary data.</text>
</comment>
<dbReference type="Gene3D" id="1.10.10.10">
    <property type="entry name" value="Winged helix-like DNA-binding domain superfamily/Winged helix DNA-binding domain"/>
    <property type="match status" value="1"/>
</dbReference>
<dbReference type="SUPFAM" id="SSF51206">
    <property type="entry name" value="cAMP-binding domain-like"/>
    <property type="match status" value="1"/>
</dbReference>
<reference evidence="6" key="1">
    <citation type="submission" date="2020-10" db="EMBL/GenBank/DDBJ databases">
        <title>Ca. Dormibacterota MAGs.</title>
        <authorList>
            <person name="Montgomery K."/>
        </authorList>
    </citation>
    <scope>NUCLEOTIDE SEQUENCE [LARGE SCALE GENOMIC DNA]</scope>
    <source>
        <strain evidence="6">SC8812_S17_10</strain>
    </source>
</reference>
<dbReference type="InterPro" id="IPR036390">
    <property type="entry name" value="WH_DNA-bd_sf"/>
</dbReference>
<dbReference type="PROSITE" id="PS50042">
    <property type="entry name" value="CNMP_BINDING_3"/>
    <property type="match status" value="1"/>
</dbReference>
<keyword evidence="3" id="KW-0804">Transcription</keyword>
<dbReference type="InterPro" id="IPR036388">
    <property type="entry name" value="WH-like_DNA-bd_sf"/>
</dbReference>
<dbReference type="GO" id="GO:0005829">
    <property type="term" value="C:cytosol"/>
    <property type="evidence" value="ECO:0007669"/>
    <property type="project" value="TreeGrafter"/>
</dbReference>
<dbReference type="AlphaFoldDB" id="A0A934K5D0"/>
<evidence type="ECO:0000313" key="7">
    <source>
        <dbReference type="Proteomes" id="UP000612893"/>
    </source>
</evidence>
<evidence type="ECO:0000256" key="1">
    <source>
        <dbReference type="ARBA" id="ARBA00023015"/>
    </source>
</evidence>
<feature type="domain" description="Cyclic nucleotide-binding" evidence="4">
    <location>
        <begin position="12"/>
        <end position="133"/>
    </location>
</feature>
<organism evidence="6 7">
    <name type="scientific">Candidatus Nephthysia bennettiae</name>
    <dbReference type="NCBI Taxonomy" id="3127016"/>
    <lineage>
        <taxon>Bacteria</taxon>
        <taxon>Bacillati</taxon>
        <taxon>Candidatus Dormiibacterota</taxon>
        <taxon>Candidatus Dormibacteria</taxon>
        <taxon>Candidatus Dormibacterales</taxon>
        <taxon>Candidatus Dormibacteraceae</taxon>
        <taxon>Candidatus Nephthysia</taxon>
    </lineage>
</organism>
<keyword evidence="2" id="KW-0238">DNA-binding</keyword>
<evidence type="ECO:0000313" key="6">
    <source>
        <dbReference type="EMBL" id="MBJ7600354.1"/>
    </source>
</evidence>
<dbReference type="SMART" id="SM00100">
    <property type="entry name" value="cNMP"/>
    <property type="match status" value="1"/>
</dbReference>
<dbReference type="EMBL" id="JAEKNR010000198">
    <property type="protein sequence ID" value="MBJ7600354.1"/>
    <property type="molecule type" value="Genomic_DNA"/>
</dbReference>
<evidence type="ECO:0000256" key="2">
    <source>
        <dbReference type="ARBA" id="ARBA00023125"/>
    </source>
</evidence>
<protein>
    <submittedName>
        <fullName evidence="6">Crp/Fnr family transcriptional regulator</fullName>
    </submittedName>
</protein>
<dbReference type="InterPro" id="IPR050397">
    <property type="entry name" value="Env_Response_Regulators"/>
</dbReference>
<dbReference type="Gene3D" id="2.60.120.10">
    <property type="entry name" value="Jelly Rolls"/>
    <property type="match status" value="1"/>
</dbReference>
<name>A0A934K5D0_9BACT</name>
<dbReference type="InterPro" id="IPR012318">
    <property type="entry name" value="HTH_CRP"/>
</dbReference>
<dbReference type="PANTHER" id="PTHR24567:SF68">
    <property type="entry name" value="DNA-BINDING TRANSCRIPTIONAL DUAL REGULATOR CRP"/>
    <property type="match status" value="1"/>
</dbReference>
<dbReference type="PANTHER" id="PTHR24567">
    <property type="entry name" value="CRP FAMILY TRANSCRIPTIONAL REGULATORY PROTEIN"/>
    <property type="match status" value="1"/>
</dbReference>
<evidence type="ECO:0000259" key="5">
    <source>
        <dbReference type="PROSITE" id="PS51063"/>
    </source>
</evidence>
<dbReference type="InterPro" id="IPR000595">
    <property type="entry name" value="cNMP-bd_dom"/>
</dbReference>
<proteinExistence type="predicted"/>
<dbReference type="SUPFAM" id="SSF46785">
    <property type="entry name" value="Winged helix' DNA-binding domain"/>
    <property type="match status" value="1"/>
</dbReference>
<keyword evidence="7" id="KW-1185">Reference proteome</keyword>
<dbReference type="GO" id="GO:0003677">
    <property type="term" value="F:DNA binding"/>
    <property type="evidence" value="ECO:0007669"/>
    <property type="project" value="UniProtKB-KW"/>
</dbReference>
<gene>
    <name evidence="6" type="ORF">JF922_20050</name>
</gene>
<dbReference type="Proteomes" id="UP000612893">
    <property type="component" value="Unassembled WGS sequence"/>
</dbReference>
<sequence>MDIVEVLGRTELFAGATPDELRAIAPAVRHRSYAKGSYIFRAGDPASAAYVVLTGLLKTVKAGQNGRDLVITLAGPGDVMGEYHLLEESSSRYYDAMAVERSECLILARDSLQYYLERNPRVMRRLAAALVRRAVRQVDALAAPRVERDFAGRVEQQLVKLAESFGEATPEGRRIRFRVDQSMLAELVGGSRENVNRVLRRLVQDKAIVNDSA</sequence>
<dbReference type="GO" id="GO:0003700">
    <property type="term" value="F:DNA-binding transcription factor activity"/>
    <property type="evidence" value="ECO:0007669"/>
    <property type="project" value="TreeGrafter"/>
</dbReference>
<dbReference type="RefSeq" id="WP_338204139.1">
    <property type="nucleotide sequence ID" value="NZ_JAEKNR010000198.1"/>
</dbReference>
<dbReference type="Pfam" id="PF00027">
    <property type="entry name" value="cNMP_binding"/>
    <property type="match status" value="1"/>
</dbReference>
<dbReference type="InterPro" id="IPR014710">
    <property type="entry name" value="RmlC-like_jellyroll"/>
</dbReference>
<dbReference type="CDD" id="cd00038">
    <property type="entry name" value="CAP_ED"/>
    <property type="match status" value="1"/>
</dbReference>